<keyword evidence="7" id="KW-0255">Endonuclease</keyword>
<dbReference type="SUPFAM" id="SSF50630">
    <property type="entry name" value="Acid proteases"/>
    <property type="match status" value="1"/>
</dbReference>
<keyword evidence="6" id="KW-0064">Aspartyl protease</keyword>
<feature type="domain" description="CCHC-type" evidence="16">
    <location>
        <begin position="302"/>
        <end position="315"/>
    </location>
</feature>
<dbReference type="FunFam" id="3.30.70.270:FF:000020">
    <property type="entry name" value="Transposon Tf2-6 polyprotein-like Protein"/>
    <property type="match status" value="1"/>
</dbReference>
<keyword evidence="10" id="KW-0694">RNA-binding</keyword>
<dbReference type="GO" id="GO:0003964">
    <property type="term" value="F:RNA-directed DNA polymerase activity"/>
    <property type="evidence" value="ECO:0007669"/>
    <property type="project" value="UniProtKB-KW"/>
</dbReference>
<evidence type="ECO:0000256" key="2">
    <source>
        <dbReference type="ARBA" id="ARBA00022670"/>
    </source>
</evidence>
<dbReference type="InterPro" id="IPR043502">
    <property type="entry name" value="DNA/RNA_pol_sf"/>
</dbReference>
<dbReference type="SUPFAM" id="SSF57756">
    <property type="entry name" value="Retrovirus zinc finger-like domains"/>
    <property type="match status" value="1"/>
</dbReference>
<dbReference type="Gene3D" id="4.10.60.10">
    <property type="entry name" value="Zinc finger, CCHC-type"/>
    <property type="match status" value="1"/>
</dbReference>
<keyword evidence="15" id="KW-0863">Zinc-finger</keyword>
<dbReference type="GO" id="GO:0019899">
    <property type="term" value="F:enzyme binding"/>
    <property type="evidence" value="ECO:0007669"/>
    <property type="project" value="UniProtKB-ARBA"/>
</dbReference>
<dbReference type="SUPFAM" id="SSF56672">
    <property type="entry name" value="DNA/RNA polymerases"/>
    <property type="match status" value="1"/>
</dbReference>
<evidence type="ECO:0000256" key="8">
    <source>
        <dbReference type="ARBA" id="ARBA00022801"/>
    </source>
</evidence>
<dbReference type="Pfam" id="PF13975">
    <property type="entry name" value="gag-asp_proteas"/>
    <property type="match status" value="1"/>
</dbReference>
<keyword evidence="5" id="KW-0540">Nuclease</keyword>
<evidence type="ECO:0000256" key="13">
    <source>
        <dbReference type="ARBA" id="ARBA00023125"/>
    </source>
</evidence>
<evidence type="ECO:0000256" key="9">
    <source>
        <dbReference type="ARBA" id="ARBA00022842"/>
    </source>
</evidence>
<dbReference type="GO" id="GO:0003677">
    <property type="term" value="F:DNA binding"/>
    <property type="evidence" value="ECO:0007669"/>
    <property type="project" value="UniProtKB-KW"/>
</dbReference>
<dbReference type="InterPro" id="IPR001878">
    <property type="entry name" value="Znf_CCHC"/>
</dbReference>
<protein>
    <recommendedName>
        <fullName evidence="1">RNA-directed DNA polymerase</fullName>
        <ecNumber evidence="1">2.7.7.49</ecNumber>
    </recommendedName>
</protein>
<feature type="domain" description="Peptidase A2" evidence="17">
    <location>
        <begin position="405"/>
        <end position="442"/>
    </location>
</feature>
<dbReference type="Pfam" id="PF00078">
    <property type="entry name" value="RVT_1"/>
    <property type="match status" value="1"/>
</dbReference>
<dbReference type="PANTHER" id="PTHR37984">
    <property type="entry name" value="PROTEIN CBG26694"/>
    <property type="match status" value="1"/>
</dbReference>
<dbReference type="PANTHER" id="PTHR37984:SF5">
    <property type="entry name" value="PROTEIN NYNRIN-LIKE"/>
    <property type="match status" value="1"/>
</dbReference>
<dbReference type="PROSITE" id="PS50158">
    <property type="entry name" value="ZF_CCHC"/>
    <property type="match status" value="2"/>
</dbReference>
<evidence type="ECO:0000256" key="15">
    <source>
        <dbReference type="PROSITE-ProRule" id="PRU00047"/>
    </source>
</evidence>
<dbReference type="InterPro" id="IPR001969">
    <property type="entry name" value="Aspartic_peptidase_AS"/>
</dbReference>
<dbReference type="CDD" id="cd00303">
    <property type="entry name" value="retropepsin_like"/>
    <property type="match status" value="1"/>
</dbReference>
<dbReference type="AlphaFoldDB" id="A0AAF5DL67"/>
<dbReference type="Gene3D" id="3.10.10.10">
    <property type="entry name" value="HIV Type 1 Reverse Transcriptase, subunit A, domain 1"/>
    <property type="match status" value="1"/>
</dbReference>
<dbReference type="GO" id="GO:0004190">
    <property type="term" value="F:aspartic-type endopeptidase activity"/>
    <property type="evidence" value="ECO:0007669"/>
    <property type="project" value="UniProtKB-KW"/>
</dbReference>
<dbReference type="Proteomes" id="UP000035681">
    <property type="component" value="Unplaced"/>
</dbReference>
<dbReference type="SMART" id="SM00343">
    <property type="entry name" value="ZnF_C2HC"/>
    <property type="match status" value="2"/>
</dbReference>
<dbReference type="Gene3D" id="3.30.70.270">
    <property type="match status" value="2"/>
</dbReference>
<dbReference type="GO" id="GO:0042575">
    <property type="term" value="C:DNA polymerase complex"/>
    <property type="evidence" value="ECO:0007669"/>
    <property type="project" value="UniProtKB-ARBA"/>
</dbReference>
<evidence type="ECO:0000259" key="16">
    <source>
        <dbReference type="PROSITE" id="PS50158"/>
    </source>
</evidence>
<evidence type="ECO:0000256" key="4">
    <source>
        <dbReference type="ARBA" id="ARBA00022695"/>
    </source>
</evidence>
<dbReference type="Pfam" id="PF17919">
    <property type="entry name" value="RT_RNaseH_2"/>
    <property type="match status" value="1"/>
</dbReference>
<keyword evidence="14" id="KW-0511">Multifunctional enzyme</keyword>
<evidence type="ECO:0000256" key="6">
    <source>
        <dbReference type="ARBA" id="ARBA00022750"/>
    </source>
</evidence>
<dbReference type="GO" id="GO:0004519">
    <property type="term" value="F:endonuclease activity"/>
    <property type="evidence" value="ECO:0007669"/>
    <property type="project" value="UniProtKB-KW"/>
</dbReference>
<evidence type="ECO:0000313" key="20">
    <source>
        <dbReference type="WBParaSite" id="TCONS_00013738.p1"/>
    </source>
</evidence>
<keyword evidence="4" id="KW-0548">Nucleotidyltransferase</keyword>
<sequence>IFISGTEKLHFMINEFVFLKLRAIVDCIPGGDSVSETDLKELVDNVKDIEWLSFKRKKNLASELVERKRINLGKLDNSDLSTASIGENLDLEVEVESKNKIEVSSVLSVKGKKAVTNMSLLKDIEKYNCIDGLPIQDHLHILEEMFILQDIEEDRKKRSILMLTVNPTLRDIIRNLNDEYKNNWVKLSAFLVEKYPGELSTISAKNYLRNFKINTSYNGFRASALEMIRIYCIAYPKRGNDEILEKLQELCAHSTIIWNTLNNSQNKDLIQIIVQLEALLASETRRSNVLKKNSVGNLKVTCFNCKEPGHKAIHCGKIIKSEINVECFKCGKKGHYANKCNSEVKTEDRSNVLVSTIPEGKFNSFNTFNLPCNVKSNKENNYVCSDSKVDDVLIKCDVTVNGVNVRVLVDTGSEITLITKDAADCCCLKLYPTMFKIQGIGGKESVIAVTHVQLLGEELEAFVGNIPVKDVDILLGVNAVLNIGFHRLFGLSERAKDVSNSEIVPTILNISEVIEHCRDTSLEKNITVSKQEFTNEEVLAIITDRNPDIMKAISFDKKDVGRFTKPVEEITFPEKLCEGADLLVEELLSTNTIVPGSAKLLHNIICVRKQNGDMRACVDMRYSNKYMEKCSFPIPHLEQYLYHTRSYRFYSVLDLPAAYHQFLLAPSQRNLFGIYYRGKCYSYQTLPQGCKNSPMLMQMQLNSLFDSNVISWYYDDGIICKTLSSVGLKISYRKSIFCASAVDFLGSHLAEGLAITDAAKRTIQSIKVPSSVTKVRSLLGNCGFYPKYVYNYAKILYPITQLLKKNQEFCWNEECDSALNQLKSILCSDVVLYRIQLQLPLIIQSDSCERGYEVAVFQESGSGQRNPILYWSMKRPHRIRYRNSVYLEGHAIICFVRKHYHLLLSMNILIETDNKPLAQAMANGTDHPQLSAWSQELSFLSIQWKYTGRVEKVEEDDIEPGVEIKEKKVCSITAIELKEHQKKWIDENGSEGLKKRKDSDYWGKIDSKGSWLPLLSKPLIEKEATCEICQQCNAQNKKMGKTNWCSYMVPRENYAGDICGPREGKYILHIIDAATSFWMCEIIPNTESITVMMATLKLCWKYGFPTTWKSDNAPYWNEKLKKLKECGCKVSTSNSYHHEGNNLAENAIGNLQHIMRKLLIDQIDKKEIICSFEDIIESLVIFHSAIDTEGESPSKFFLGRKLNNPSYIEKYSYGEEGPDAPREIELLRLNILSQRSARSIKIKEQESLNEFKVGDVVLVSSTWKKLQPKWEGPYTIKEINGSTAVLNRNLPTIKIRKRGRPMKDTIVRNLIQLKKFS</sequence>
<dbReference type="InterPro" id="IPR036875">
    <property type="entry name" value="Znf_CCHC_sf"/>
</dbReference>
<accession>A0AAF5DL67</accession>
<evidence type="ECO:0000313" key="19">
    <source>
        <dbReference type="Proteomes" id="UP000035681"/>
    </source>
</evidence>
<keyword evidence="19" id="KW-1185">Reference proteome</keyword>
<proteinExistence type="predicted"/>
<dbReference type="InterPro" id="IPR043128">
    <property type="entry name" value="Rev_trsase/Diguanyl_cyclase"/>
</dbReference>
<dbReference type="GO" id="GO:0015074">
    <property type="term" value="P:DNA integration"/>
    <property type="evidence" value="ECO:0007669"/>
    <property type="project" value="UniProtKB-KW"/>
</dbReference>
<dbReference type="Gene3D" id="3.30.420.10">
    <property type="entry name" value="Ribonuclease H-like superfamily/Ribonuclease H"/>
    <property type="match status" value="1"/>
</dbReference>
<dbReference type="InterPro" id="IPR012337">
    <property type="entry name" value="RNaseH-like_sf"/>
</dbReference>
<dbReference type="GO" id="GO:0003723">
    <property type="term" value="F:RNA binding"/>
    <property type="evidence" value="ECO:0007669"/>
    <property type="project" value="UniProtKB-KW"/>
</dbReference>
<keyword evidence="13" id="KW-0238">DNA-binding</keyword>
<keyword evidence="9" id="KW-0460">Magnesium</keyword>
<evidence type="ECO:0000259" key="18">
    <source>
        <dbReference type="PROSITE" id="PS50994"/>
    </source>
</evidence>
<feature type="domain" description="CCHC-type" evidence="16">
    <location>
        <begin position="327"/>
        <end position="340"/>
    </location>
</feature>
<name>A0AAF5DL67_STRER</name>
<dbReference type="PROSITE" id="PS50175">
    <property type="entry name" value="ASP_PROT_RETROV"/>
    <property type="match status" value="1"/>
</dbReference>
<dbReference type="InterPro" id="IPR036397">
    <property type="entry name" value="RNaseH_sf"/>
</dbReference>
<dbReference type="SUPFAM" id="SSF53098">
    <property type="entry name" value="Ribonuclease H-like"/>
    <property type="match status" value="1"/>
</dbReference>
<dbReference type="InterPro" id="IPR021109">
    <property type="entry name" value="Peptidase_aspartic_dom_sf"/>
</dbReference>
<keyword evidence="3" id="KW-0808">Transferase</keyword>
<dbReference type="InterPro" id="IPR041577">
    <property type="entry name" value="RT_RNaseH_2"/>
</dbReference>
<reference evidence="20" key="1">
    <citation type="submission" date="2024-02" db="UniProtKB">
        <authorList>
            <consortium name="WormBaseParasite"/>
        </authorList>
    </citation>
    <scope>IDENTIFICATION</scope>
</reference>
<dbReference type="Gene3D" id="2.40.70.10">
    <property type="entry name" value="Acid Proteases"/>
    <property type="match status" value="1"/>
</dbReference>
<dbReference type="PROSITE" id="PS00141">
    <property type="entry name" value="ASP_PROTEASE"/>
    <property type="match status" value="1"/>
</dbReference>
<evidence type="ECO:0000256" key="1">
    <source>
        <dbReference type="ARBA" id="ARBA00012493"/>
    </source>
</evidence>
<dbReference type="InterPro" id="IPR000477">
    <property type="entry name" value="RT_dom"/>
</dbReference>
<dbReference type="GO" id="GO:0006508">
    <property type="term" value="P:proteolysis"/>
    <property type="evidence" value="ECO:0007669"/>
    <property type="project" value="UniProtKB-KW"/>
</dbReference>
<evidence type="ECO:0000256" key="10">
    <source>
        <dbReference type="ARBA" id="ARBA00022884"/>
    </source>
</evidence>
<keyword evidence="8" id="KW-0378">Hydrolase</keyword>
<evidence type="ECO:0000256" key="7">
    <source>
        <dbReference type="ARBA" id="ARBA00022759"/>
    </source>
</evidence>
<organism evidence="19 20">
    <name type="scientific">Strongyloides stercoralis</name>
    <name type="common">Threadworm</name>
    <dbReference type="NCBI Taxonomy" id="6248"/>
    <lineage>
        <taxon>Eukaryota</taxon>
        <taxon>Metazoa</taxon>
        <taxon>Ecdysozoa</taxon>
        <taxon>Nematoda</taxon>
        <taxon>Chromadorea</taxon>
        <taxon>Rhabditida</taxon>
        <taxon>Tylenchina</taxon>
        <taxon>Panagrolaimomorpha</taxon>
        <taxon>Strongyloidoidea</taxon>
        <taxon>Strongyloididae</taxon>
        <taxon>Strongyloides</taxon>
    </lineage>
</organism>
<keyword evidence="11" id="KW-0229">DNA integration</keyword>
<evidence type="ECO:0000256" key="3">
    <source>
        <dbReference type="ARBA" id="ARBA00022679"/>
    </source>
</evidence>
<evidence type="ECO:0000256" key="11">
    <source>
        <dbReference type="ARBA" id="ARBA00022908"/>
    </source>
</evidence>
<dbReference type="InterPro" id="IPR001584">
    <property type="entry name" value="Integrase_cat-core"/>
</dbReference>
<dbReference type="EC" id="2.7.7.49" evidence="1"/>
<keyword evidence="15" id="KW-0862">Zinc</keyword>
<dbReference type="GO" id="GO:0008270">
    <property type="term" value="F:zinc ion binding"/>
    <property type="evidence" value="ECO:0007669"/>
    <property type="project" value="UniProtKB-KW"/>
</dbReference>
<keyword evidence="12" id="KW-0695">RNA-directed DNA polymerase</keyword>
<evidence type="ECO:0000259" key="17">
    <source>
        <dbReference type="PROSITE" id="PS50175"/>
    </source>
</evidence>
<dbReference type="InterPro" id="IPR050951">
    <property type="entry name" value="Retrovirus_Pol_polyprotein"/>
</dbReference>
<dbReference type="PROSITE" id="PS50994">
    <property type="entry name" value="INTEGRASE"/>
    <property type="match status" value="1"/>
</dbReference>
<evidence type="ECO:0000256" key="12">
    <source>
        <dbReference type="ARBA" id="ARBA00022918"/>
    </source>
</evidence>
<dbReference type="InterPro" id="IPR001995">
    <property type="entry name" value="Peptidase_A2_cat"/>
</dbReference>
<dbReference type="WBParaSite" id="TCONS_00013738.p1">
    <property type="protein sequence ID" value="TCONS_00013738.p1"/>
    <property type="gene ID" value="XLOC_008632"/>
</dbReference>
<evidence type="ECO:0000256" key="14">
    <source>
        <dbReference type="ARBA" id="ARBA00023268"/>
    </source>
</evidence>
<evidence type="ECO:0000256" key="5">
    <source>
        <dbReference type="ARBA" id="ARBA00022722"/>
    </source>
</evidence>
<dbReference type="CDD" id="cd01647">
    <property type="entry name" value="RT_LTR"/>
    <property type="match status" value="1"/>
</dbReference>
<dbReference type="Pfam" id="PF00098">
    <property type="entry name" value="zf-CCHC"/>
    <property type="match status" value="1"/>
</dbReference>
<keyword evidence="15" id="KW-0479">Metal-binding</keyword>
<keyword evidence="2" id="KW-0645">Protease</keyword>
<feature type="domain" description="Integrase catalytic" evidence="18">
    <location>
        <begin position="1046"/>
        <end position="1201"/>
    </location>
</feature>